<proteinExistence type="predicted"/>
<dbReference type="InterPro" id="IPR004291">
    <property type="entry name" value="Transposase_IS66_central"/>
</dbReference>
<dbReference type="Pfam" id="PF03050">
    <property type="entry name" value="DDE_Tnp_IS66"/>
    <property type="match status" value="1"/>
</dbReference>
<reference evidence="2 3" key="1">
    <citation type="submission" date="2015-11" db="EMBL/GenBank/DDBJ databases">
        <title>Expanding the genomic diversity of Burkholderia species for the development of highly accurate diagnostics.</title>
        <authorList>
            <person name="Sahl J."/>
            <person name="Keim P."/>
            <person name="Wagner D."/>
        </authorList>
    </citation>
    <scope>NUCLEOTIDE SEQUENCE [LARGE SCALE GENOMIC DNA]</scope>
    <source>
        <strain evidence="2 3">MSMB793WGS</strain>
    </source>
</reference>
<accession>A0A108EXF3</accession>
<organism evidence="2 3">
    <name type="scientific">Burkholderia territorii</name>
    <dbReference type="NCBI Taxonomy" id="1503055"/>
    <lineage>
        <taxon>Bacteria</taxon>
        <taxon>Pseudomonadati</taxon>
        <taxon>Pseudomonadota</taxon>
        <taxon>Betaproteobacteria</taxon>
        <taxon>Burkholderiales</taxon>
        <taxon>Burkholderiaceae</taxon>
        <taxon>Burkholderia</taxon>
        <taxon>Burkholderia cepacia complex</taxon>
    </lineage>
</organism>
<dbReference type="Proteomes" id="UP000068016">
    <property type="component" value="Unassembled WGS sequence"/>
</dbReference>
<name>A0A108EXF3_9BURK</name>
<gene>
    <name evidence="2" type="ORF">WT83_10750</name>
</gene>
<dbReference type="InterPro" id="IPR052344">
    <property type="entry name" value="Transposase-related"/>
</dbReference>
<evidence type="ECO:0000313" key="3">
    <source>
        <dbReference type="Proteomes" id="UP000068016"/>
    </source>
</evidence>
<evidence type="ECO:0000259" key="1">
    <source>
        <dbReference type="Pfam" id="PF03050"/>
    </source>
</evidence>
<dbReference type="EMBL" id="LPLZ01000032">
    <property type="protein sequence ID" value="KWN19210.1"/>
    <property type="molecule type" value="Genomic_DNA"/>
</dbReference>
<dbReference type="AlphaFoldDB" id="A0A108EXF3"/>
<dbReference type="PANTHER" id="PTHR33678">
    <property type="entry name" value="BLL1576 PROTEIN"/>
    <property type="match status" value="1"/>
</dbReference>
<evidence type="ECO:0000313" key="2">
    <source>
        <dbReference type="EMBL" id="KWN19210.1"/>
    </source>
</evidence>
<dbReference type="PANTHER" id="PTHR33678:SF1">
    <property type="entry name" value="BLL1576 PROTEIN"/>
    <property type="match status" value="1"/>
</dbReference>
<comment type="caution">
    <text evidence="2">The sequence shown here is derived from an EMBL/GenBank/DDBJ whole genome shotgun (WGS) entry which is preliminary data.</text>
</comment>
<feature type="domain" description="Transposase IS66 central" evidence="1">
    <location>
        <begin position="7"/>
        <end position="153"/>
    </location>
</feature>
<sequence>MGPATLVVNLTRDTLLESDLIYGDETTIQVLKESGRWPQGEELHMDAGQRFGPSVRMFSSSPELGAQYAQKLYADVPSRTALMTDGYKLYNGIAHNYRLVPLGCWAHVRRGFVKAEESVPKAARSPELLATHFIALIGKLFAIEACSEVDARTPTTVACAIQRPRARHGRLRQHKTRLLINAR</sequence>
<protein>
    <recommendedName>
        <fullName evidence="1">Transposase IS66 central domain-containing protein</fullName>
    </recommendedName>
</protein>